<dbReference type="STRING" id="1391654.AKJ09_04053"/>
<dbReference type="GO" id="GO:0016853">
    <property type="term" value="F:isomerase activity"/>
    <property type="evidence" value="ECO:0007669"/>
    <property type="project" value="InterPro"/>
</dbReference>
<dbReference type="Proteomes" id="UP000064967">
    <property type="component" value="Chromosome"/>
</dbReference>
<name>A0A0K1PW71_9BACT</name>
<dbReference type="PANTHER" id="PTHR11122">
    <property type="entry name" value="APOSPORY-ASSOCIATED PROTEIN C-RELATED"/>
    <property type="match status" value="1"/>
</dbReference>
<gene>
    <name evidence="1" type="ORF">AKJ09_04053</name>
</gene>
<proteinExistence type="predicted"/>
<dbReference type="OrthoDB" id="9795355at2"/>
<dbReference type="GO" id="GO:0030246">
    <property type="term" value="F:carbohydrate binding"/>
    <property type="evidence" value="ECO:0007669"/>
    <property type="project" value="InterPro"/>
</dbReference>
<dbReference type="InterPro" id="IPR011013">
    <property type="entry name" value="Gal_mutarotase_sf_dom"/>
</dbReference>
<dbReference type="Gene3D" id="2.70.98.10">
    <property type="match status" value="1"/>
</dbReference>
<dbReference type="KEGG" id="llu:AKJ09_04053"/>
<dbReference type="EMBL" id="CP012333">
    <property type="protein sequence ID" value="AKU97389.1"/>
    <property type="molecule type" value="Genomic_DNA"/>
</dbReference>
<dbReference type="AlphaFoldDB" id="A0A0K1PW71"/>
<dbReference type="GO" id="GO:0005975">
    <property type="term" value="P:carbohydrate metabolic process"/>
    <property type="evidence" value="ECO:0007669"/>
    <property type="project" value="InterPro"/>
</dbReference>
<reference evidence="1 2" key="1">
    <citation type="submission" date="2015-08" db="EMBL/GenBank/DDBJ databases">
        <authorList>
            <person name="Babu N.S."/>
            <person name="Beckwith C.J."/>
            <person name="Beseler K.G."/>
            <person name="Brison A."/>
            <person name="Carone J.V."/>
            <person name="Caskin T.P."/>
            <person name="Diamond M."/>
            <person name="Durham M.E."/>
            <person name="Foxe J.M."/>
            <person name="Go M."/>
            <person name="Henderson B.A."/>
            <person name="Jones I.B."/>
            <person name="McGettigan J.A."/>
            <person name="Micheletti S.J."/>
            <person name="Nasrallah M.E."/>
            <person name="Ortiz D."/>
            <person name="Piller C.R."/>
            <person name="Privatt S.R."/>
            <person name="Schneider S.L."/>
            <person name="Sharp S."/>
            <person name="Smith T.C."/>
            <person name="Stanton J.D."/>
            <person name="Ullery H.E."/>
            <person name="Wilson R.J."/>
            <person name="Serrano M.G."/>
            <person name="Buck G."/>
            <person name="Lee V."/>
            <person name="Wang Y."/>
            <person name="Carvalho R."/>
            <person name="Voegtly L."/>
            <person name="Shi R."/>
            <person name="Duckworth R."/>
            <person name="Johnson A."/>
            <person name="Loviza R."/>
            <person name="Walstead R."/>
            <person name="Shah Z."/>
            <person name="Kiflezghi M."/>
            <person name="Wade K."/>
            <person name="Ball S.L."/>
            <person name="Bradley K.W."/>
            <person name="Asai D.J."/>
            <person name="Bowman C.A."/>
            <person name="Russell D.A."/>
            <person name="Pope W.H."/>
            <person name="Jacobs-Sera D."/>
            <person name="Hendrix R.W."/>
            <person name="Hatfull G.F."/>
        </authorList>
    </citation>
    <scope>NUCLEOTIDE SEQUENCE [LARGE SCALE GENOMIC DNA]</scope>
    <source>
        <strain evidence="1 2">DSM 27648</strain>
    </source>
</reference>
<dbReference type="CDD" id="cd09025">
    <property type="entry name" value="Aldose_epim_Slr1438"/>
    <property type="match status" value="1"/>
</dbReference>
<sequence length="292" mass="32513">MAFPEITPLETITLEDALHDGVSRSRVCIAPARGGIVTRFDVGELRVLYLDEATLLDQTKNVRGGNPVLFPSPGPLADDRFTWNGRSGSMKQHGIARLEPWTVEGVKEQEVTLVLSSNERTRAAFPWDFEVRFRYRLDGPKLRIEQRYKNQSAAEMPFSAGFHPYFYVPQAAKSAAKIPTKATRGWDNVQKREVEVKAPIDLTAKEVDLHLFDHAPPGGFGNRATLEFGDGSKVIVSASPEFGRWVVWTLAGKDFVCLEPWTSPANALNTGDHLLVVPPGEERALWTEFALL</sequence>
<dbReference type="PANTHER" id="PTHR11122:SF13">
    <property type="entry name" value="GLUCOSE-6-PHOSPHATE 1-EPIMERASE"/>
    <property type="match status" value="1"/>
</dbReference>
<dbReference type="Pfam" id="PF01263">
    <property type="entry name" value="Aldose_epim"/>
    <property type="match status" value="1"/>
</dbReference>
<protein>
    <submittedName>
        <fullName evidence="1">Aldose 1-epimerase</fullName>
    </submittedName>
</protein>
<dbReference type="InterPro" id="IPR008183">
    <property type="entry name" value="Aldose_1/G6P_1-epimerase"/>
</dbReference>
<accession>A0A0K1PW71</accession>
<dbReference type="RefSeq" id="WP_146648529.1">
    <property type="nucleotide sequence ID" value="NZ_CP012333.1"/>
</dbReference>
<keyword evidence="2" id="KW-1185">Reference proteome</keyword>
<organism evidence="1 2">
    <name type="scientific">Labilithrix luteola</name>
    <dbReference type="NCBI Taxonomy" id="1391654"/>
    <lineage>
        <taxon>Bacteria</taxon>
        <taxon>Pseudomonadati</taxon>
        <taxon>Myxococcota</taxon>
        <taxon>Polyangia</taxon>
        <taxon>Polyangiales</taxon>
        <taxon>Labilitrichaceae</taxon>
        <taxon>Labilithrix</taxon>
    </lineage>
</organism>
<evidence type="ECO:0000313" key="2">
    <source>
        <dbReference type="Proteomes" id="UP000064967"/>
    </source>
</evidence>
<evidence type="ECO:0000313" key="1">
    <source>
        <dbReference type="EMBL" id="AKU97389.1"/>
    </source>
</evidence>
<dbReference type="InterPro" id="IPR014718">
    <property type="entry name" value="GH-type_carb-bd"/>
</dbReference>
<dbReference type="SUPFAM" id="SSF74650">
    <property type="entry name" value="Galactose mutarotase-like"/>
    <property type="match status" value="1"/>
</dbReference>